<gene>
    <name evidence="1" type="ORF">COW36_06870</name>
</gene>
<name>A0A2M7G7D3_9BACT</name>
<sequence length="176" mass="20172">MIKTPVFDQLLELLEMLAIPAQLIPPHPEAELEQMMVLLESDEKDRPLGLRLSWLEDIVDLGLERLNGSVGLHDSYTLEFHLPIQIQIPSEKRGEVALLCQKFSQGLLFGCIGYMPREGVYFRYCLSLLKREIDAERVADLLTAITEYVHRFSEVLDDLLLDHPLPEFLRSAKESL</sequence>
<dbReference type="EMBL" id="PFFQ01000018">
    <property type="protein sequence ID" value="PIW17918.1"/>
    <property type="molecule type" value="Genomic_DNA"/>
</dbReference>
<comment type="caution">
    <text evidence="1">The sequence shown here is derived from an EMBL/GenBank/DDBJ whole genome shotgun (WGS) entry which is preliminary data.</text>
</comment>
<accession>A0A2M7G7D3</accession>
<dbReference type="AlphaFoldDB" id="A0A2M7G7D3"/>
<evidence type="ECO:0000313" key="2">
    <source>
        <dbReference type="Proteomes" id="UP000231019"/>
    </source>
</evidence>
<protein>
    <submittedName>
        <fullName evidence="1">Uncharacterized protein</fullName>
    </submittedName>
</protein>
<evidence type="ECO:0000313" key="1">
    <source>
        <dbReference type="EMBL" id="PIW17918.1"/>
    </source>
</evidence>
<proteinExistence type="predicted"/>
<reference evidence="1 2" key="1">
    <citation type="submission" date="2017-09" db="EMBL/GenBank/DDBJ databases">
        <title>Depth-based differentiation of microbial function through sediment-hosted aquifers and enrichment of novel symbionts in the deep terrestrial subsurface.</title>
        <authorList>
            <person name="Probst A.J."/>
            <person name="Ladd B."/>
            <person name="Jarett J.K."/>
            <person name="Geller-Mcgrath D.E."/>
            <person name="Sieber C.M."/>
            <person name="Emerson J.B."/>
            <person name="Anantharaman K."/>
            <person name="Thomas B.C."/>
            <person name="Malmstrom R."/>
            <person name="Stieglmeier M."/>
            <person name="Klingl A."/>
            <person name="Woyke T."/>
            <person name="Ryan C.M."/>
            <person name="Banfield J.F."/>
        </authorList>
    </citation>
    <scope>NUCLEOTIDE SEQUENCE [LARGE SCALE GENOMIC DNA]</scope>
    <source>
        <strain evidence="1">CG17_big_fil_post_rev_8_21_14_2_50_48_46</strain>
    </source>
</reference>
<dbReference type="Proteomes" id="UP000231019">
    <property type="component" value="Unassembled WGS sequence"/>
</dbReference>
<organism evidence="1 2">
    <name type="scientific">bacterium (Candidatus Blackallbacteria) CG17_big_fil_post_rev_8_21_14_2_50_48_46</name>
    <dbReference type="NCBI Taxonomy" id="2014261"/>
    <lineage>
        <taxon>Bacteria</taxon>
        <taxon>Candidatus Blackallbacteria</taxon>
    </lineage>
</organism>